<sequence length="426" mass="46512">MTLLIKNCTIVNADGMQPDMDIMIREGRIAEINTNITERAGVEIDAKGLYAFPGFLDLHSHLRDPGLTHKEDIATGTRAAAAGGYTTVCCMPNTKPVIDSEKTVRYIIEKAEKEGFTDVLPVACITCGMQGGALTDFEKLRDAGAVAFSDDGLPVAGDEVILCAMEYSKKLGMLLMLHEEDLELRGQGVVHDGENARKAGLAGIPRAVEESMTARDIFYAEKLDAPIHICHVSTAGSVELVRRAKKRGVPVTCETGPHYYSITDEKIADRNPNAKVNPPLREMSDLLAIRQGIADGTIDAIATDHAPHSEQEKAQEMEAAPFGMIGFETAFALTVTNLLETGVISLEDIARLLSKRPNELLKREGGEIKKNAPADITLCDIQEKFVYNKEEIVSKAKNSPFLGMELKGRVNYTIRKGSITYDRQAH</sequence>
<evidence type="ECO:0000256" key="6">
    <source>
        <dbReference type="HAMAP-Rule" id="MF_00220"/>
    </source>
</evidence>
<feature type="binding site" evidence="6">
    <location>
        <position position="151"/>
    </location>
    <ligand>
        <name>Zn(2+)</name>
        <dbReference type="ChEBI" id="CHEBI:29105"/>
        <label>1</label>
    </ligand>
</feature>
<dbReference type="Gene3D" id="3.20.20.140">
    <property type="entry name" value="Metal-dependent hydrolases"/>
    <property type="match status" value="1"/>
</dbReference>
<feature type="binding site" evidence="6">
    <location>
        <position position="93"/>
    </location>
    <ligand>
        <name>substrate</name>
    </ligand>
</feature>
<feature type="binding site" evidence="6">
    <location>
        <begin position="322"/>
        <end position="323"/>
    </location>
    <ligand>
        <name>substrate</name>
    </ligand>
</feature>
<feature type="binding site" evidence="6">
    <location>
        <position position="277"/>
    </location>
    <ligand>
        <name>substrate</name>
    </ligand>
</feature>
<evidence type="ECO:0000256" key="5">
    <source>
        <dbReference type="ARBA" id="ARBA00022975"/>
    </source>
</evidence>
<comment type="caution">
    <text evidence="8">The sequence shown here is derived from an EMBL/GenBank/DDBJ whole genome shotgun (WGS) entry which is preliminary data.</text>
</comment>
<accession>A0A0M2NGZ5</accession>
<protein>
    <recommendedName>
        <fullName evidence="6">Dihydroorotase</fullName>
        <shortName evidence="6">DHOase</shortName>
        <ecNumber evidence="6">3.5.2.3</ecNumber>
    </recommendedName>
</protein>
<evidence type="ECO:0000256" key="4">
    <source>
        <dbReference type="ARBA" id="ARBA00022801"/>
    </source>
</evidence>
<evidence type="ECO:0000256" key="2">
    <source>
        <dbReference type="ARBA" id="ARBA00010286"/>
    </source>
</evidence>
<dbReference type="Proteomes" id="UP000034076">
    <property type="component" value="Unassembled WGS sequence"/>
</dbReference>
<feature type="binding site" evidence="6">
    <location>
        <position position="304"/>
    </location>
    <ligand>
        <name>Zn(2+)</name>
        <dbReference type="ChEBI" id="CHEBI:29105"/>
        <label>1</label>
    </ligand>
</feature>
<evidence type="ECO:0000256" key="1">
    <source>
        <dbReference type="ARBA" id="ARBA00002368"/>
    </source>
</evidence>
<dbReference type="InterPro" id="IPR004722">
    <property type="entry name" value="DHOase"/>
</dbReference>
<feature type="binding site" evidence="6">
    <location>
        <position position="59"/>
    </location>
    <ligand>
        <name>Zn(2+)</name>
        <dbReference type="ChEBI" id="CHEBI:29105"/>
        <label>1</label>
    </ligand>
</feature>
<dbReference type="CDD" id="cd01317">
    <property type="entry name" value="DHOase_IIa"/>
    <property type="match status" value="1"/>
</dbReference>
<dbReference type="UniPathway" id="UPA00070">
    <property type="reaction ID" value="UER00117"/>
</dbReference>
<evidence type="ECO:0000313" key="9">
    <source>
        <dbReference type="Proteomes" id="UP000034076"/>
    </source>
</evidence>
<dbReference type="AlphaFoldDB" id="A0A0M2NGZ5"/>
<comment type="cofactor">
    <cofactor evidence="6">
        <name>Zn(2+)</name>
        <dbReference type="ChEBI" id="CHEBI:29105"/>
    </cofactor>
    <text evidence="6">Binds 2 Zn(2+) ions per subunit.</text>
</comment>
<dbReference type="NCBIfam" id="TIGR00857">
    <property type="entry name" value="pyrC_multi"/>
    <property type="match status" value="1"/>
</dbReference>
<proteinExistence type="inferred from homology"/>
<dbReference type="GO" id="GO:0044205">
    <property type="term" value="P:'de novo' UMP biosynthetic process"/>
    <property type="evidence" value="ECO:0007669"/>
    <property type="project" value="UniProtKB-UniRule"/>
</dbReference>
<feature type="binding site" evidence="6">
    <location>
        <begin position="61"/>
        <end position="63"/>
    </location>
    <ligand>
        <name>substrate</name>
    </ligand>
</feature>
<dbReference type="HAMAP" id="MF_00220_B">
    <property type="entry name" value="PyrC_classI_B"/>
    <property type="match status" value="1"/>
</dbReference>
<feature type="binding site" evidence="6">
    <location>
        <position position="151"/>
    </location>
    <ligand>
        <name>Zn(2+)</name>
        <dbReference type="ChEBI" id="CHEBI:29105"/>
        <label>2</label>
    </ligand>
</feature>
<keyword evidence="3 6" id="KW-0479">Metal-binding</keyword>
<dbReference type="PANTHER" id="PTHR43668:SF2">
    <property type="entry name" value="ALLANTOINASE"/>
    <property type="match status" value="1"/>
</dbReference>
<dbReference type="GO" id="GO:0006145">
    <property type="term" value="P:purine nucleobase catabolic process"/>
    <property type="evidence" value="ECO:0007669"/>
    <property type="project" value="TreeGrafter"/>
</dbReference>
<feature type="binding site" evidence="6">
    <location>
        <position position="231"/>
    </location>
    <ligand>
        <name>Zn(2+)</name>
        <dbReference type="ChEBI" id="CHEBI:29105"/>
        <label>2</label>
    </ligand>
</feature>
<evidence type="ECO:0000259" key="7">
    <source>
        <dbReference type="Pfam" id="PF12890"/>
    </source>
</evidence>
<feature type="domain" description="Dihydroorotase catalytic" evidence="7">
    <location>
        <begin position="52"/>
        <end position="235"/>
    </location>
</feature>
<comment type="pathway">
    <text evidence="6">Pyrimidine metabolism; UMP biosynthesis via de novo pathway; (S)-dihydroorotate from bicarbonate: step 3/3.</text>
</comment>
<organism evidence="8 9">
    <name type="scientific">Christensenella hongkongensis</name>
    <dbReference type="NCBI Taxonomy" id="270498"/>
    <lineage>
        <taxon>Bacteria</taxon>
        <taxon>Bacillati</taxon>
        <taxon>Bacillota</taxon>
        <taxon>Clostridia</taxon>
        <taxon>Christensenellales</taxon>
        <taxon>Christensenellaceae</taxon>
        <taxon>Christensenella</taxon>
    </lineage>
</organism>
<dbReference type="GO" id="GO:0004151">
    <property type="term" value="F:dihydroorotase activity"/>
    <property type="evidence" value="ECO:0007669"/>
    <property type="project" value="UniProtKB-UniRule"/>
</dbReference>
<dbReference type="PANTHER" id="PTHR43668">
    <property type="entry name" value="ALLANTOINASE"/>
    <property type="match status" value="1"/>
</dbReference>
<name>A0A0M2NGZ5_9FIRM</name>
<comment type="catalytic activity">
    <reaction evidence="6">
        <text>(S)-dihydroorotate + H2O = N-carbamoyl-L-aspartate + H(+)</text>
        <dbReference type="Rhea" id="RHEA:24296"/>
        <dbReference type="ChEBI" id="CHEBI:15377"/>
        <dbReference type="ChEBI" id="CHEBI:15378"/>
        <dbReference type="ChEBI" id="CHEBI:30864"/>
        <dbReference type="ChEBI" id="CHEBI:32814"/>
        <dbReference type="EC" id="3.5.2.3"/>
    </reaction>
</comment>
<keyword evidence="9" id="KW-1185">Reference proteome</keyword>
<dbReference type="Pfam" id="PF12890">
    <property type="entry name" value="DHOase"/>
    <property type="match status" value="1"/>
</dbReference>
<dbReference type="RefSeq" id="WP_046443102.1">
    <property type="nucleotide sequence ID" value="NZ_LAYJ01000078.1"/>
</dbReference>
<dbReference type="GO" id="GO:0005737">
    <property type="term" value="C:cytoplasm"/>
    <property type="evidence" value="ECO:0007669"/>
    <property type="project" value="TreeGrafter"/>
</dbReference>
<feature type="binding site" evidence="6">
    <location>
        <position position="178"/>
    </location>
    <ligand>
        <name>Zn(2+)</name>
        <dbReference type="ChEBI" id="CHEBI:29105"/>
        <label>2</label>
    </ligand>
</feature>
<feature type="binding site" evidence="6">
    <location>
        <position position="308"/>
    </location>
    <ligand>
        <name>substrate</name>
    </ligand>
</feature>
<keyword evidence="4 6" id="KW-0378">Hydrolase</keyword>
<dbReference type="Gene3D" id="2.30.40.10">
    <property type="entry name" value="Urease, subunit C, domain 1"/>
    <property type="match status" value="1"/>
</dbReference>
<dbReference type="PROSITE" id="PS00483">
    <property type="entry name" value="DIHYDROOROTASE_2"/>
    <property type="match status" value="1"/>
</dbReference>
<dbReference type="PATRIC" id="fig|270498.16.peg.174"/>
<dbReference type="InterPro" id="IPR050138">
    <property type="entry name" value="DHOase/Allantoinase_Hydrolase"/>
</dbReference>
<comment type="similarity">
    <text evidence="2 6">Belongs to the metallo-dependent hydrolases superfamily. DHOase family. Class I DHOase subfamily.</text>
</comment>
<gene>
    <name evidence="6" type="primary">pyrC</name>
    <name evidence="8" type="ORF">CHK_1216</name>
</gene>
<keyword evidence="5 6" id="KW-0665">Pyrimidine biosynthesis</keyword>
<feature type="active site" evidence="6">
    <location>
        <position position="304"/>
    </location>
</feature>
<dbReference type="GO" id="GO:0008270">
    <property type="term" value="F:zinc ion binding"/>
    <property type="evidence" value="ECO:0007669"/>
    <property type="project" value="UniProtKB-UniRule"/>
</dbReference>
<dbReference type="OrthoDB" id="9765462at2"/>
<dbReference type="InterPro" id="IPR011059">
    <property type="entry name" value="Metal-dep_hydrolase_composite"/>
</dbReference>
<dbReference type="STRING" id="270498.CHK_1216"/>
<reference evidence="8 9" key="1">
    <citation type="submission" date="2015-04" db="EMBL/GenBank/DDBJ databases">
        <title>Draft genome sequence of bacteremic isolate Catabacter hongkongensis type strain HKU16T.</title>
        <authorList>
            <person name="Lau S.K."/>
            <person name="Teng J.L."/>
            <person name="Huang Y."/>
            <person name="Curreem S.O."/>
            <person name="Tsui S.K."/>
            <person name="Woo P.C."/>
        </authorList>
    </citation>
    <scope>NUCLEOTIDE SEQUENCE [LARGE SCALE GENOMIC DNA]</scope>
    <source>
        <strain evidence="8 9">HKU16</strain>
    </source>
</reference>
<evidence type="ECO:0000313" key="8">
    <source>
        <dbReference type="EMBL" id="KKI51428.1"/>
    </source>
</evidence>
<dbReference type="GO" id="GO:0004038">
    <property type="term" value="F:allantoinase activity"/>
    <property type="evidence" value="ECO:0007669"/>
    <property type="project" value="TreeGrafter"/>
</dbReference>
<dbReference type="EMBL" id="LAYJ01000078">
    <property type="protein sequence ID" value="KKI51428.1"/>
    <property type="molecule type" value="Genomic_DNA"/>
</dbReference>
<evidence type="ECO:0000256" key="3">
    <source>
        <dbReference type="ARBA" id="ARBA00022723"/>
    </source>
</evidence>
<feature type="binding site" evidence="6">
    <location>
        <position position="61"/>
    </location>
    <ligand>
        <name>Zn(2+)</name>
        <dbReference type="ChEBI" id="CHEBI:29105"/>
        <label>1</label>
    </ligand>
</feature>
<dbReference type="SUPFAM" id="SSF51556">
    <property type="entry name" value="Metallo-dependent hydrolases"/>
    <property type="match status" value="1"/>
</dbReference>
<keyword evidence="6" id="KW-0862">Zinc</keyword>
<dbReference type="InterPro" id="IPR032466">
    <property type="entry name" value="Metal_Hydrolase"/>
</dbReference>
<dbReference type="SUPFAM" id="SSF51338">
    <property type="entry name" value="Composite domain of metallo-dependent hydrolases"/>
    <property type="match status" value="1"/>
</dbReference>
<dbReference type="EC" id="3.5.2.3" evidence="6"/>
<comment type="function">
    <text evidence="1 6">Catalyzes the reversible cyclization of carbamoyl aspartate to dihydroorotate.</text>
</comment>
<dbReference type="InterPro" id="IPR002195">
    <property type="entry name" value="Dihydroorotase_CS"/>
</dbReference>
<dbReference type="InterPro" id="IPR024403">
    <property type="entry name" value="DHOase_cat"/>
</dbReference>